<dbReference type="EC" id="2.7.13.3" evidence="2"/>
<protein>
    <recommendedName>
        <fullName evidence="2">histidine kinase</fullName>
        <ecNumber evidence="2">2.7.13.3</ecNumber>
    </recommendedName>
</protein>
<evidence type="ECO:0000256" key="5">
    <source>
        <dbReference type="ARBA" id="ARBA00022692"/>
    </source>
</evidence>
<feature type="transmembrane region" description="Helical" evidence="9">
    <location>
        <begin position="139"/>
        <end position="160"/>
    </location>
</feature>
<evidence type="ECO:0000256" key="8">
    <source>
        <dbReference type="SAM" id="MobiDB-lite"/>
    </source>
</evidence>
<keyword evidence="9" id="KW-0472">Membrane</keyword>
<feature type="compositionally biased region" description="Polar residues" evidence="8">
    <location>
        <begin position="569"/>
        <end position="583"/>
    </location>
</feature>
<dbReference type="SMART" id="SM00387">
    <property type="entry name" value="HATPase_c"/>
    <property type="match status" value="1"/>
</dbReference>
<evidence type="ECO:0000313" key="11">
    <source>
        <dbReference type="EMBL" id="TQM35055.1"/>
    </source>
</evidence>
<dbReference type="InterPro" id="IPR003594">
    <property type="entry name" value="HATPase_dom"/>
</dbReference>
<dbReference type="PROSITE" id="PS50109">
    <property type="entry name" value="HIS_KIN"/>
    <property type="match status" value="1"/>
</dbReference>
<evidence type="ECO:0000256" key="6">
    <source>
        <dbReference type="ARBA" id="ARBA00022777"/>
    </source>
</evidence>
<comment type="caution">
    <text evidence="11">The sequence shown here is derived from an EMBL/GenBank/DDBJ whole genome shotgun (WGS) entry which is preliminary data.</text>
</comment>
<keyword evidence="12" id="KW-1185">Reference proteome</keyword>
<feature type="region of interest" description="Disordered" evidence="8">
    <location>
        <begin position="472"/>
        <end position="642"/>
    </location>
</feature>
<feature type="transmembrane region" description="Helical" evidence="9">
    <location>
        <begin position="45"/>
        <end position="64"/>
    </location>
</feature>
<dbReference type="SUPFAM" id="SSF55874">
    <property type="entry name" value="ATPase domain of HSP90 chaperone/DNA topoisomerase II/histidine kinase"/>
    <property type="match status" value="1"/>
</dbReference>
<reference evidence="11 12" key="1">
    <citation type="submission" date="2019-06" db="EMBL/GenBank/DDBJ databases">
        <title>Sequencing the genomes of 1000 actinobacteria strains.</title>
        <authorList>
            <person name="Klenk H.-P."/>
        </authorList>
    </citation>
    <scope>NUCLEOTIDE SEQUENCE [LARGE SCALE GENOMIC DNA]</scope>
    <source>
        <strain evidence="11 12">DSM 45511</strain>
    </source>
</reference>
<dbReference type="InterPro" id="IPR036890">
    <property type="entry name" value="HATPase_C_sf"/>
</dbReference>
<dbReference type="PANTHER" id="PTHR45436:SF5">
    <property type="entry name" value="SENSOR HISTIDINE KINASE TRCS"/>
    <property type="match status" value="1"/>
</dbReference>
<evidence type="ECO:0000256" key="1">
    <source>
        <dbReference type="ARBA" id="ARBA00000085"/>
    </source>
</evidence>
<keyword evidence="5 9" id="KW-0812">Transmembrane</keyword>
<name>A0A543FMH4_9PSEU</name>
<gene>
    <name evidence="11" type="ORF">FB388_6481</name>
</gene>
<keyword evidence="3" id="KW-0597">Phosphoprotein</keyword>
<feature type="transmembrane region" description="Helical" evidence="9">
    <location>
        <begin position="100"/>
        <end position="133"/>
    </location>
</feature>
<dbReference type="Proteomes" id="UP000319818">
    <property type="component" value="Unassembled WGS sequence"/>
</dbReference>
<dbReference type="Pfam" id="PF02518">
    <property type="entry name" value="HATPase_c"/>
    <property type="match status" value="1"/>
</dbReference>
<dbReference type="PANTHER" id="PTHR45436">
    <property type="entry name" value="SENSOR HISTIDINE KINASE YKOH"/>
    <property type="match status" value="1"/>
</dbReference>
<evidence type="ECO:0000256" key="4">
    <source>
        <dbReference type="ARBA" id="ARBA00022679"/>
    </source>
</evidence>
<dbReference type="GO" id="GO:0004673">
    <property type="term" value="F:protein histidine kinase activity"/>
    <property type="evidence" value="ECO:0007669"/>
    <property type="project" value="UniProtKB-EC"/>
</dbReference>
<feature type="domain" description="Histidine kinase" evidence="10">
    <location>
        <begin position="331"/>
        <end position="439"/>
    </location>
</feature>
<feature type="transmembrane region" description="Helical" evidence="9">
    <location>
        <begin position="70"/>
        <end position="88"/>
    </location>
</feature>
<sequence length="677" mass="73050">MQTSAPIGPPEEGTDGTGRAVSRLLAYLPRGNTLDDRSWQRRHRLLQWVLLIHVPAMAALGVVLGNSPLIIGYTLIGPVGFLVLGHVLRTRRLASFSTTGGLVFCSIGLVVLTSGSIEAHFHFFIIIGFIALYQDWVPFLWNVAFTVISHGLGTLWISSLIFNHPAAQAHPWLWSIIHGVAVLLACVGMVIFWRITEEEQTEKEALGRRLITADAEIGRRRFTSEMLVNLARRNQSMLYRQLDIINQLEEKERDPDALSQLFTLDHLATRVRRNAESLLVLAGEQPPRTWSAPVPLRDVVRAAIAETEDLDRVVFAIDDRIAVSGASVADLTHLVAELTENAVRFSPPDTAVTIRARPDRRDEGGYLLTIEDWGVGMPAADLVAANELLASPREVDLAVAQRLGFHVVARLAARHGISVSLGNTPGSGVTAVIALPAALFAVAPADVVLPPDTGVTEARPYVTGRVHRREPRFDDHPLENTGWVEPLSTAGAVRSAGTNGSSASRWSVPTEMLGSNRHGLDGAPDGGWRGWWNPESVGSPTRHTDRQPVDGGRGANGKRSPGWHPSPTPRDQQALPSAPQATSKPAPEPDVADVPAEPEIPTPRRNGEAAENGKPGLRRRVPQAHLAPELRQPVAGEGAEAPQIDGAAASALSRYQASRQAAQAVVDETGTAGGIRQ</sequence>
<evidence type="ECO:0000256" key="9">
    <source>
        <dbReference type="SAM" id="Phobius"/>
    </source>
</evidence>
<dbReference type="InterPro" id="IPR005467">
    <property type="entry name" value="His_kinase_dom"/>
</dbReference>
<dbReference type="InterPro" id="IPR050428">
    <property type="entry name" value="TCS_sensor_his_kinase"/>
</dbReference>
<organism evidence="11 12">
    <name type="scientific">Pseudonocardia cypriaca</name>
    <dbReference type="NCBI Taxonomy" id="882449"/>
    <lineage>
        <taxon>Bacteria</taxon>
        <taxon>Bacillati</taxon>
        <taxon>Actinomycetota</taxon>
        <taxon>Actinomycetes</taxon>
        <taxon>Pseudonocardiales</taxon>
        <taxon>Pseudonocardiaceae</taxon>
        <taxon>Pseudonocardia</taxon>
    </lineage>
</organism>
<comment type="catalytic activity">
    <reaction evidence="1">
        <text>ATP + protein L-histidine = ADP + protein N-phospho-L-histidine.</text>
        <dbReference type="EC" id="2.7.13.3"/>
    </reaction>
</comment>
<dbReference type="RefSeq" id="WP_142106454.1">
    <property type="nucleotide sequence ID" value="NZ_VFPH01000003.1"/>
</dbReference>
<keyword evidence="7 9" id="KW-1133">Transmembrane helix</keyword>
<accession>A0A543FMH4</accession>
<keyword evidence="4" id="KW-0808">Transferase</keyword>
<dbReference type="Gene3D" id="3.30.565.10">
    <property type="entry name" value="Histidine kinase-like ATPase, C-terminal domain"/>
    <property type="match status" value="1"/>
</dbReference>
<evidence type="ECO:0000256" key="2">
    <source>
        <dbReference type="ARBA" id="ARBA00012438"/>
    </source>
</evidence>
<evidence type="ECO:0000256" key="3">
    <source>
        <dbReference type="ARBA" id="ARBA00022553"/>
    </source>
</evidence>
<proteinExistence type="predicted"/>
<dbReference type="EMBL" id="VFPH01000003">
    <property type="protein sequence ID" value="TQM35055.1"/>
    <property type="molecule type" value="Genomic_DNA"/>
</dbReference>
<feature type="transmembrane region" description="Helical" evidence="9">
    <location>
        <begin position="172"/>
        <end position="193"/>
    </location>
</feature>
<evidence type="ECO:0000259" key="10">
    <source>
        <dbReference type="PROSITE" id="PS50109"/>
    </source>
</evidence>
<evidence type="ECO:0000256" key="7">
    <source>
        <dbReference type="ARBA" id="ARBA00022989"/>
    </source>
</evidence>
<dbReference type="AlphaFoldDB" id="A0A543FMH4"/>
<feature type="compositionally biased region" description="Polar residues" evidence="8">
    <location>
        <begin position="496"/>
        <end position="507"/>
    </location>
</feature>
<evidence type="ECO:0000313" key="12">
    <source>
        <dbReference type="Proteomes" id="UP000319818"/>
    </source>
</evidence>
<keyword evidence="6 11" id="KW-0418">Kinase</keyword>
<dbReference type="GO" id="GO:0005886">
    <property type="term" value="C:plasma membrane"/>
    <property type="evidence" value="ECO:0007669"/>
    <property type="project" value="TreeGrafter"/>
</dbReference>
<dbReference type="OrthoDB" id="3502710at2"/>
<dbReference type="GO" id="GO:0000160">
    <property type="term" value="P:phosphorelay signal transduction system"/>
    <property type="evidence" value="ECO:0007669"/>
    <property type="project" value="TreeGrafter"/>
</dbReference>